<name>A0A8S3RH68_MYTED</name>
<dbReference type="InterPro" id="IPR027417">
    <property type="entry name" value="P-loop_NTPase"/>
</dbReference>
<gene>
    <name evidence="2" type="ORF">MEDL_22808</name>
</gene>
<evidence type="ECO:0000313" key="3">
    <source>
        <dbReference type="Proteomes" id="UP000683360"/>
    </source>
</evidence>
<keyword evidence="1" id="KW-0175">Coiled coil</keyword>
<dbReference type="PANTHER" id="PTHR26392">
    <property type="entry name" value="MITOGEN-ACTIVATED PROTEIN KINASE KINASE KINASE 7-RELATED"/>
    <property type="match status" value="1"/>
</dbReference>
<accession>A0A8S3RH68</accession>
<evidence type="ECO:0008006" key="4">
    <source>
        <dbReference type="Google" id="ProtNLM"/>
    </source>
</evidence>
<evidence type="ECO:0000256" key="1">
    <source>
        <dbReference type="SAM" id="Coils"/>
    </source>
</evidence>
<feature type="coiled-coil region" evidence="1">
    <location>
        <begin position="407"/>
        <end position="441"/>
    </location>
</feature>
<dbReference type="SUPFAM" id="SSF52540">
    <property type="entry name" value="P-loop containing nucleoside triphosphate hydrolases"/>
    <property type="match status" value="1"/>
</dbReference>
<comment type="caution">
    <text evidence="2">The sequence shown here is derived from an EMBL/GenBank/DDBJ whole genome shotgun (WGS) entry which is preliminary data.</text>
</comment>
<reference evidence="2" key="1">
    <citation type="submission" date="2021-03" db="EMBL/GenBank/DDBJ databases">
        <authorList>
            <person name="Bekaert M."/>
        </authorList>
    </citation>
    <scope>NUCLEOTIDE SEQUENCE</scope>
</reference>
<sequence length="442" mass="51143">MLYKKRYSEDRGTRTGFETNEIYPKKLTDIDKITPDLQDIHYVDVLLPMPILKGNVIIVDTPGIGEDKNLEQILLDFLPHAVSFVFVVNANDAGGIHEDKLLKILKTIMDNREKMPCFDPVEALFLTNKWDAVESDSSSDEDENEEKCEIKNRNTSTWKTIIKKLTHGWFWFDIKNVFSVSLKQVEKGKQTDFTDEYNRFMKVLEATIEKNKIKELNSISVADIETLHKRASEELVKYKTEIILMLAGKLYKYIRSPEGREKILNPPKKKKISKVFLMFLPKEVASRFQAGLEEWCKGQEVKTILEVAAEKIKSLATDIESKIHRIVIDMTGANEIKSFSFNALRSEFRLTFTNDLYDMCLNPYSMTYLIEFFEKSFGVAYGSAIERVFDESLPNVIKSLFTINDDLLGKHQDIQQKEELLKRLEKKIQQIEVAADKLESNY</sequence>
<evidence type="ECO:0000313" key="2">
    <source>
        <dbReference type="EMBL" id="CAG2208605.1"/>
    </source>
</evidence>
<protein>
    <recommendedName>
        <fullName evidence="4">G domain-containing protein</fullName>
    </recommendedName>
</protein>
<dbReference type="PANTHER" id="PTHR26392:SF92">
    <property type="entry name" value="PROTEIN KINASE DOMAIN-CONTAINING PROTEIN"/>
    <property type="match status" value="1"/>
</dbReference>
<dbReference type="Gene3D" id="3.40.50.300">
    <property type="entry name" value="P-loop containing nucleotide triphosphate hydrolases"/>
    <property type="match status" value="1"/>
</dbReference>
<keyword evidence="3" id="KW-1185">Reference proteome</keyword>
<dbReference type="AlphaFoldDB" id="A0A8S3RH68"/>
<organism evidence="2 3">
    <name type="scientific">Mytilus edulis</name>
    <name type="common">Blue mussel</name>
    <dbReference type="NCBI Taxonomy" id="6550"/>
    <lineage>
        <taxon>Eukaryota</taxon>
        <taxon>Metazoa</taxon>
        <taxon>Spiralia</taxon>
        <taxon>Lophotrochozoa</taxon>
        <taxon>Mollusca</taxon>
        <taxon>Bivalvia</taxon>
        <taxon>Autobranchia</taxon>
        <taxon>Pteriomorphia</taxon>
        <taxon>Mytilida</taxon>
        <taxon>Mytiloidea</taxon>
        <taxon>Mytilidae</taxon>
        <taxon>Mytilinae</taxon>
        <taxon>Mytilus</taxon>
    </lineage>
</organism>
<dbReference type="Proteomes" id="UP000683360">
    <property type="component" value="Unassembled WGS sequence"/>
</dbReference>
<dbReference type="EMBL" id="CAJPWZ010001114">
    <property type="protein sequence ID" value="CAG2208605.1"/>
    <property type="molecule type" value="Genomic_DNA"/>
</dbReference>
<proteinExistence type="predicted"/>
<dbReference type="OrthoDB" id="5981483at2759"/>